<dbReference type="GO" id="GO:0044281">
    <property type="term" value="P:small molecule metabolic process"/>
    <property type="evidence" value="ECO:0007669"/>
    <property type="project" value="UniProtKB-ARBA"/>
</dbReference>
<reference evidence="4 5" key="1">
    <citation type="submission" date="2018-01" db="EMBL/GenBank/DDBJ databases">
        <title>Glutamicibacter soli strain NHPC-3 Whole genome sequence and assembly.</title>
        <authorList>
            <person name="Choudhury P."/>
            <person name="Gupta D."/>
            <person name="Sengupta K."/>
            <person name="Jawed A."/>
            <person name="Sultana N."/>
            <person name="Saha P."/>
        </authorList>
    </citation>
    <scope>NUCLEOTIDE SEQUENCE [LARGE SCALE GENOMIC DNA]</scope>
    <source>
        <strain evidence="4 5">NHPC-3</strain>
    </source>
</reference>
<accession>A0A365YGH0</accession>
<dbReference type="Gene3D" id="3.90.850.10">
    <property type="entry name" value="Fumarylacetoacetase-like, C-terminal domain"/>
    <property type="match status" value="1"/>
</dbReference>
<dbReference type="PANTHER" id="PTHR42796:SF4">
    <property type="entry name" value="FUMARYLACETOACETATE HYDROLASE DOMAIN-CONTAINING PROTEIN 2A"/>
    <property type="match status" value="1"/>
</dbReference>
<keyword evidence="5" id="KW-1185">Reference proteome</keyword>
<sequence length="286" mass="31148">MKLATLRLASDPGHTTAAVIEDDRIYYLENLDTVQRFLRLNDAIQQEVLARALVGDSIAEGEADYAPVIPNPSKVYCIGLNYKAHAAEVGKELPEYPSVFAKFASTLCGANDDIEVPPEDHRLDYEAELAIIIGKPGRRIAAEQAEEHIAGYAVSSDVSLRGYQGRTSEWLQGKVWDRTTPLGPWLVTPDELKPDARITSVVNGETVQDSTIDDLIFSAAELVAYLSVMNELQPGDVILTGTPAGVALGRRNEHNRHPWLKAGDVLETSIEGLGTSRVTFKAAAPE</sequence>
<comment type="similarity">
    <text evidence="1">Belongs to the FAH family.</text>
</comment>
<evidence type="ECO:0000256" key="1">
    <source>
        <dbReference type="ARBA" id="ARBA00010211"/>
    </source>
</evidence>
<dbReference type="PANTHER" id="PTHR42796">
    <property type="entry name" value="FUMARYLACETOACETATE HYDROLASE DOMAIN-CONTAINING PROTEIN 2A-RELATED"/>
    <property type="match status" value="1"/>
</dbReference>
<dbReference type="InterPro" id="IPR051121">
    <property type="entry name" value="FAH"/>
</dbReference>
<evidence type="ECO:0000313" key="5">
    <source>
        <dbReference type="Proteomes" id="UP000252167"/>
    </source>
</evidence>
<dbReference type="SUPFAM" id="SSF56529">
    <property type="entry name" value="FAH"/>
    <property type="match status" value="1"/>
</dbReference>
<dbReference type="AlphaFoldDB" id="A0A365YGH0"/>
<evidence type="ECO:0000259" key="3">
    <source>
        <dbReference type="Pfam" id="PF01557"/>
    </source>
</evidence>
<dbReference type="RefSeq" id="WP_113606985.1">
    <property type="nucleotide sequence ID" value="NZ_CM125969.1"/>
</dbReference>
<dbReference type="GO" id="GO:0003824">
    <property type="term" value="F:catalytic activity"/>
    <property type="evidence" value="ECO:0007669"/>
    <property type="project" value="InterPro"/>
</dbReference>
<dbReference type="InterPro" id="IPR011234">
    <property type="entry name" value="Fumarylacetoacetase-like_C"/>
</dbReference>
<dbReference type="InterPro" id="IPR036663">
    <property type="entry name" value="Fumarylacetoacetase_C_sf"/>
</dbReference>
<dbReference type="Proteomes" id="UP000252167">
    <property type="component" value="Unassembled WGS sequence"/>
</dbReference>
<keyword evidence="2" id="KW-0479">Metal-binding</keyword>
<name>A0A365YGH0_9MICC</name>
<proteinExistence type="inferred from homology"/>
<dbReference type="EMBL" id="POAF01000003">
    <property type="protein sequence ID" value="RBM01639.1"/>
    <property type="molecule type" value="Genomic_DNA"/>
</dbReference>
<dbReference type="GO" id="GO:0046872">
    <property type="term" value="F:metal ion binding"/>
    <property type="evidence" value="ECO:0007669"/>
    <property type="project" value="UniProtKB-KW"/>
</dbReference>
<dbReference type="Pfam" id="PF01557">
    <property type="entry name" value="FAA_hydrolase"/>
    <property type="match status" value="1"/>
</dbReference>
<evidence type="ECO:0000256" key="2">
    <source>
        <dbReference type="ARBA" id="ARBA00022723"/>
    </source>
</evidence>
<organism evidence="4 5">
    <name type="scientific">Glutamicibacter soli</name>
    <dbReference type="NCBI Taxonomy" id="453836"/>
    <lineage>
        <taxon>Bacteria</taxon>
        <taxon>Bacillati</taxon>
        <taxon>Actinomycetota</taxon>
        <taxon>Actinomycetes</taxon>
        <taxon>Micrococcales</taxon>
        <taxon>Micrococcaceae</taxon>
        <taxon>Glutamicibacter</taxon>
    </lineage>
</organism>
<protein>
    <submittedName>
        <fullName evidence="4">2-keto-4-pentenoate hydratase</fullName>
    </submittedName>
</protein>
<comment type="caution">
    <text evidence="4">The sequence shown here is derived from an EMBL/GenBank/DDBJ whole genome shotgun (WGS) entry which is preliminary data.</text>
</comment>
<evidence type="ECO:0000313" key="4">
    <source>
        <dbReference type="EMBL" id="RBM01639.1"/>
    </source>
</evidence>
<feature type="domain" description="Fumarylacetoacetase-like C-terminal" evidence="3">
    <location>
        <begin position="74"/>
        <end position="279"/>
    </location>
</feature>
<gene>
    <name evidence="4" type="ORF">C1H84_07280</name>
</gene>